<comment type="caution">
    <text evidence="1">The sequence shown here is derived from an EMBL/GenBank/DDBJ whole genome shotgun (WGS) entry which is preliminary data.</text>
</comment>
<reference evidence="1" key="1">
    <citation type="submission" date="2024-03" db="EMBL/GenBank/DDBJ databases">
        <title>Whole genome sequecning of epiphytes from Marcgravia umbellata leaves.</title>
        <authorList>
            <person name="Kumar G."/>
            <person name="Savka M.A."/>
        </authorList>
    </citation>
    <scope>NUCLEOTIDE SEQUENCE</scope>
    <source>
        <strain evidence="1">RIT_BL5</strain>
    </source>
</reference>
<keyword evidence="2" id="KW-1185">Reference proteome</keyword>
<proteinExistence type="predicted"/>
<gene>
    <name evidence="1" type="ORF">WKI47_06275</name>
</gene>
<name>A0ACC6P9D3_9BACL</name>
<dbReference type="EMBL" id="JBBKAR010000019">
    <property type="protein sequence ID" value="MEJ8303521.1"/>
    <property type="molecule type" value="Genomic_DNA"/>
</dbReference>
<sequence>MNIKKGSSFNENARAIINERYFMKKAPKHKMLLVEGIEDINVIRDFYIHKNQKLIFKLVLANDPNLEEPLNFAGKKNSIVQHENLRTQGHNVVSLLDRDYDFFLNEDITDPKIIYYDYFELENYLFESSIFKVVVKNIFNYEDQETYDMFLVSLSKVEYALYPYILLCLLREVNYRKSILDSDKLENVLNIIKKKPASMMQMSNLAANDPLDRILEYIQKELGRVELSIEKVESILQEHCPNFSFFDSKNSLDIFKYYIKGKTICSSLPLMLKNEAEKNSDLKNGNVIGNLDNLISRLRLEWIPTISKEFEYLLQKIEVSFE</sequence>
<evidence type="ECO:0000313" key="1">
    <source>
        <dbReference type="EMBL" id="MEJ8303521.1"/>
    </source>
</evidence>
<dbReference type="Proteomes" id="UP001380953">
    <property type="component" value="Unassembled WGS sequence"/>
</dbReference>
<evidence type="ECO:0000313" key="2">
    <source>
        <dbReference type="Proteomes" id="UP001380953"/>
    </source>
</evidence>
<protein>
    <submittedName>
        <fullName evidence="1">DUF4435 domain-containing protein</fullName>
    </submittedName>
</protein>
<accession>A0ACC6P9D3</accession>
<organism evidence="1 2">
    <name type="scientific">Saccharibacillus sacchari</name>
    <dbReference type="NCBI Taxonomy" id="456493"/>
    <lineage>
        <taxon>Bacteria</taxon>
        <taxon>Bacillati</taxon>
        <taxon>Bacillota</taxon>
        <taxon>Bacilli</taxon>
        <taxon>Bacillales</taxon>
        <taxon>Paenibacillaceae</taxon>
        <taxon>Saccharibacillus</taxon>
    </lineage>
</organism>